<feature type="transmembrane region" description="Helical" evidence="6">
    <location>
        <begin position="379"/>
        <end position="399"/>
    </location>
</feature>
<dbReference type="AlphaFoldDB" id="A0A078S5A7"/>
<dbReference type="EMBL" id="JNHN01000096">
    <property type="protein sequence ID" value="KDS56733.1"/>
    <property type="molecule type" value="Genomic_DNA"/>
</dbReference>
<keyword evidence="3 6" id="KW-0812">Transmembrane</keyword>
<feature type="transmembrane region" description="Helical" evidence="6">
    <location>
        <begin position="411"/>
        <end position="429"/>
    </location>
</feature>
<sequence>MNHTKNISPWAWVPTLYFAQGIPYFIVNNISVMMFTKMGVPNGEMALFTSLLYLPWTIKPFWSPFVDIIKTKRWWTLSMQILMSVAFILLTLSIPRPDEATMAAGTTPISMFSITLMLFIITAFASATHDIAADGFYMLALKQSDQAAFVGIRSTFYRLASIFGQGVLVAIAGAIELRTENIPLSWTITMLVTAVLFSLVTFYHLFAVPKPTSDKSTLAADAATAGAIFREFGRTFATYFTKPGALLAIVFMLLYRLPEAFLIKMCMPFLVASKESGGLELSTAEVGIVYGTIGVIFLTLGGILGGLFASRIGLKKSIWWMAGCMTLPCLTFVYLAIAQPDNLFAISTAIAIEQFGYGFGFTAYMLYMMYFSEGEFKTSHYAICTAFMALSMMIPGMFAGYIQEAIGYTDFFWLVMICCFATVVVTIFADRRIDPEYGKK</sequence>
<evidence type="ECO:0000313" key="8">
    <source>
        <dbReference type="Proteomes" id="UP000028013"/>
    </source>
</evidence>
<dbReference type="RefSeq" id="WP_005824972.1">
    <property type="nucleotide sequence ID" value="NZ_JNHN01000096.1"/>
</dbReference>
<keyword evidence="5 6" id="KW-0472">Membrane</keyword>
<dbReference type="GO" id="GO:0022857">
    <property type="term" value="F:transmembrane transporter activity"/>
    <property type="evidence" value="ECO:0007669"/>
    <property type="project" value="InterPro"/>
</dbReference>
<feature type="transmembrane region" description="Helical" evidence="6">
    <location>
        <begin position="288"/>
        <end position="309"/>
    </location>
</feature>
<dbReference type="InterPro" id="IPR036259">
    <property type="entry name" value="MFS_trans_sf"/>
</dbReference>
<feature type="transmembrane region" description="Helical" evidence="6">
    <location>
        <begin position="7"/>
        <end position="26"/>
    </location>
</feature>
<proteinExistence type="predicted"/>
<evidence type="ECO:0000256" key="2">
    <source>
        <dbReference type="ARBA" id="ARBA00022448"/>
    </source>
</evidence>
<dbReference type="Gene3D" id="1.20.1250.20">
    <property type="entry name" value="MFS general substrate transporter like domains"/>
    <property type="match status" value="2"/>
</dbReference>
<dbReference type="PANTHER" id="PTHR12778">
    <property type="entry name" value="SOLUTE CARRIER FAMILY 33 ACETYL-COA TRANSPORTER -RELATED"/>
    <property type="match status" value="1"/>
</dbReference>
<feature type="transmembrane region" description="Helical" evidence="6">
    <location>
        <begin position="74"/>
        <end position="94"/>
    </location>
</feature>
<protein>
    <submittedName>
        <fullName evidence="7">Major Facilitator Superfamily protein</fullName>
    </submittedName>
</protein>
<feature type="transmembrane region" description="Helical" evidence="6">
    <location>
        <begin position="114"/>
        <end position="136"/>
    </location>
</feature>
<comment type="subcellular location">
    <subcellularLocation>
        <location evidence="1">Membrane</location>
        <topology evidence="1">Multi-pass membrane protein</topology>
    </subcellularLocation>
</comment>
<reference evidence="7 8" key="1">
    <citation type="submission" date="2014-04" db="EMBL/GenBank/DDBJ databases">
        <authorList>
            <person name="Sears C."/>
            <person name="Carroll K."/>
            <person name="Sack B.R."/>
            <person name="Qadri F."/>
            <person name="Myers L.L."/>
            <person name="Chung G.-T."/>
            <person name="Escheverria P."/>
            <person name="Fraser C.M."/>
            <person name="Sadzewicz L."/>
            <person name="Shefchek K.A."/>
            <person name="Tallon L."/>
            <person name="Das S.P."/>
            <person name="Daugherty S."/>
            <person name="Mongodin E.F."/>
        </authorList>
    </citation>
    <scope>NUCLEOTIDE SEQUENCE [LARGE SCALE GENOMIC DNA]</scope>
    <source>
        <strain evidence="7 8">3978 T3 ii</strain>
    </source>
</reference>
<evidence type="ECO:0000313" key="7">
    <source>
        <dbReference type="EMBL" id="KDS56733.1"/>
    </source>
</evidence>
<dbReference type="InterPro" id="IPR011701">
    <property type="entry name" value="MFS"/>
</dbReference>
<keyword evidence="4 6" id="KW-1133">Transmembrane helix</keyword>
<dbReference type="GO" id="GO:0016020">
    <property type="term" value="C:membrane"/>
    <property type="evidence" value="ECO:0007669"/>
    <property type="project" value="UniProtKB-SubCell"/>
</dbReference>
<feature type="transmembrane region" description="Helical" evidence="6">
    <location>
        <begin position="236"/>
        <end position="255"/>
    </location>
</feature>
<dbReference type="InterPro" id="IPR004752">
    <property type="entry name" value="AmpG_permease/AT-1"/>
</dbReference>
<evidence type="ECO:0000256" key="1">
    <source>
        <dbReference type="ARBA" id="ARBA00004141"/>
    </source>
</evidence>
<evidence type="ECO:0000256" key="6">
    <source>
        <dbReference type="SAM" id="Phobius"/>
    </source>
</evidence>
<organism evidence="7 8">
    <name type="scientific">Bacteroides uniformis str. 3978 T3 ii</name>
    <dbReference type="NCBI Taxonomy" id="1339349"/>
    <lineage>
        <taxon>Bacteria</taxon>
        <taxon>Pseudomonadati</taxon>
        <taxon>Bacteroidota</taxon>
        <taxon>Bacteroidia</taxon>
        <taxon>Bacteroidales</taxon>
        <taxon>Bacteroidaceae</taxon>
        <taxon>Bacteroides</taxon>
    </lineage>
</organism>
<keyword evidence="2" id="KW-0813">Transport</keyword>
<evidence type="ECO:0000256" key="3">
    <source>
        <dbReference type="ARBA" id="ARBA00022692"/>
    </source>
</evidence>
<comment type="caution">
    <text evidence="7">The sequence shown here is derived from an EMBL/GenBank/DDBJ whole genome shotgun (WGS) entry which is preliminary data.</text>
</comment>
<gene>
    <name evidence="7" type="ORF">M094_4025</name>
</gene>
<name>A0A078S5A7_BACUN</name>
<dbReference type="GeneID" id="99749869"/>
<accession>A0A078S5A7</accession>
<evidence type="ECO:0000256" key="4">
    <source>
        <dbReference type="ARBA" id="ARBA00022989"/>
    </source>
</evidence>
<dbReference type="SUPFAM" id="SSF103473">
    <property type="entry name" value="MFS general substrate transporter"/>
    <property type="match status" value="1"/>
</dbReference>
<feature type="transmembrane region" description="Helical" evidence="6">
    <location>
        <begin position="318"/>
        <end position="337"/>
    </location>
</feature>
<dbReference type="PANTHER" id="PTHR12778:SF10">
    <property type="entry name" value="MAJOR FACILITATOR SUPERFAMILY DOMAIN-CONTAINING PROTEIN 3"/>
    <property type="match status" value="1"/>
</dbReference>
<dbReference type="Pfam" id="PF07690">
    <property type="entry name" value="MFS_1"/>
    <property type="match status" value="1"/>
</dbReference>
<evidence type="ECO:0000256" key="5">
    <source>
        <dbReference type="ARBA" id="ARBA00023136"/>
    </source>
</evidence>
<feature type="transmembrane region" description="Helical" evidence="6">
    <location>
        <begin position="187"/>
        <end position="206"/>
    </location>
</feature>
<dbReference type="Proteomes" id="UP000028013">
    <property type="component" value="Unassembled WGS sequence"/>
</dbReference>
<feature type="transmembrane region" description="Helical" evidence="6">
    <location>
        <begin position="156"/>
        <end position="175"/>
    </location>
</feature>
<dbReference type="PATRIC" id="fig|1339349.3.peg.830"/>
<feature type="transmembrane region" description="Helical" evidence="6">
    <location>
        <begin position="343"/>
        <end position="367"/>
    </location>
</feature>